<dbReference type="PANTHER" id="PTHR34039">
    <property type="entry name" value="UPF0102 PROTEIN YRAN"/>
    <property type="match status" value="1"/>
</dbReference>
<dbReference type="Gene3D" id="3.40.1350.10">
    <property type="match status" value="1"/>
</dbReference>
<dbReference type="GO" id="GO:0003676">
    <property type="term" value="F:nucleic acid binding"/>
    <property type="evidence" value="ECO:0007669"/>
    <property type="project" value="InterPro"/>
</dbReference>
<dbReference type="HAMAP" id="MF_00048">
    <property type="entry name" value="UPF0102"/>
    <property type="match status" value="1"/>
</dbReference>
<dbReference type="InterPro" id="IPR003509">
    <property type="entry name" value="UPF0102_YraN-like"/>
</dbReference>
<dbReference type="Proteomes" id="UP000034889">
    <property type="component" value="Unassembled WGS sequence"/>
</dbReference>
<gene>
    <name evidence="3" type="ORF">UW74_C0043G0005</name>
</gene>
<dbReference type="AlphaFoldDB" id="A0A0G1K0E6"/>
<evidence type="ECO:0000313" key="3">
    <source>
        <dbReference type="EMBL" id="KKT77356.1"/>
    </source>
</evidence>
<dbReference type="InterPro" id="IPR011856">
    <property type="entry name" value="tRNA_endonuc-like_dom_sf"/>
</dbReference>
<evidence type="ECO:0000256" key="1">
    <source>
        <dbReference type="ARBA" id="ARBA00006738"/>
    </source>
</evidence>
<comment type="similarity">
    <text evidence="1 2">Belongs to the UPF0102 family.</text>
</comment>
<evidence type="ECO:0000313" key="4">
    <source>
        <dbReference type="Proteomes" id="UP000034889"/>
    </source>
</evidence>
<sequence length="128" mass="15556">MPSQKRKFGDIGEKEAESFLIKTGYRIIDRNYRIKNLGEIDLVGERKKKLFFFEVKTRDLKHELNFPIGFSIDNKKRRNLKRICQLYLADKKLSNKEWQVDAIFVKVDFDNKNHMIEHLENILWERYY</sequence>
<dbReference type="InterPro" id="IPR011335">
    <property type="entry name" value="Restrct_endonuc-II-like"/>
</dbReference>
<accession>A0A0G1K0E6</accession>
<proteinExistence type="inferred from homology"/>
<name>A0A0G1K0E6_9BACT</name>
<comment type="caution">
    <text evidence="3">The sequence shown here is derived from an EMBL/GenBank/DDBJ whole genome shotgun (WGS) entry which is preliminary data.</text>
</comment>
<dbReference type="EMBL" id="LCJM01000043">
    <property type="protein sequence ID" value="KKT77356.1"/>
    <property type="molecule type" value="Genomic_DNA"/>
</dbReference>
<organism evidence="3 4">
    <name type="scientific">Candidatus Giovannonibacteria bacterium GW2011_GWC2_44_8</name>
    <dbReference type="NCBI Taxonomy" id="1618657"/>
    <lineage>
        <taxon>Bacteria</taxon>
        <taxon>Candidatus Giovannoniibacteriota</taxon>
    </lineage>
</organism>
<dbReference type="Pfam" id="PF02021">
    <property type="entry name" value="UPF0102"/>
    <property type="match status" value="1"/>
</dbReference>
<evidence type="ECO:0000256" key="2">
    <source>
        <dbReference type="HAMAP-Rule" id="MF_00048"/>
    </source>
</evidence>
<dbReference type="SUPFAM" id="SSF52980">
    <property type="entry name" value="Restriction endonuclease-like"/>
    <property type="match status" value="1"/>
</dbReference>
<dbReference type="PANTHER" id="PTHR34039:SF1">
    <property type="entry name" value="UPF0102 PROTEIN YRAN"/>
    <property type="match status" value="1"/>
</dbReference>
<reference evidence="3 4" key="1">
    <citation type="journal article" date="2015" name="Nature">
        <title>rRNA introns, odd ribosomes, and small enigmatic genomes across a large radiation of phyla.</title>
        <authorList>
            <person name="Brown C.T."/>
            <person name="Hug L.A."/>
            <person name="Thomas B.C."/>
            <person name="Sharon I."/>
            <person name="Castelle C.J."/>
            <person name="Singh A."/>
            <person name="Wilkins M.J."/>
            <person name="Williams K.H."/>
            <person name="Banfield J.F."/>
        </authorList>
    </citation>
    <scope>NUCLEOTIDE SEQUENCE [LARGE SCALE GENOMIC DNA]</scope>
</reference>
<protein>
    <recommendedName>
        <fullName evidence="2">UPF0102 protein UW74_C0043G0005</fullName>
    </recommendedName>
</protein>